<feature type="compositionally biased region" description="Polar residues" evidence="2">
    <location>
        <begin position="269"/>
        <end position="285"/>
    </location>
</feature>
<proteinExistence type="predicted"/>
<feature type="region of interest" description="Disordered" evidence="2">
    <location>
        <begin position="597"/>
        <end position="715"/>
    </location>
</feature>
<dbReference type="GeneID" id="106155241"/>
<organism evidence="3 4">
    <name type="scientific">Lingula anatina</name>
    <name type="common">Brachiopod</name>
    <name type="synonym">Lingula unguis</name>
    <dbReference type="NCBI Taxonomy" id="7574"/>
    <lineage>
        <taxon>Eukaryota</taxon>
        <taxon>Metazoa</taxon>
        <taxon>Spiralia</taxon>
        <taxon>Lophotrochozoa</taxon>
        <taxon>Brachiopoda</taxon>
        <taxon>Linguliformea</taxon>
        <taxon>Lingulata</taxon>
        <taxon>Lingulida</taxon>
        <taxon>Linguloidea</taxon>
        <taxon>Lingulidae</taxon>
        <taxon>Lingula</taxon>
    </lineage>
</organism>
<feature type="region of interest" description="Disordered" evidence="2">
    <location>
        <begin position="832"/>
        <end position="880"/>
    </location>
</feature>
<feature type="compositionally biased region" description="Gly residues" evidence="2">
    <location>
        <begin position="37"/>
        <end position="46"/>
    </location>
</feature>
<keyword evidence="3" id="KW-1185">Reference proteome</keyword>
<feature type="compositionally biased region" description="Polar residues" evidence="2">
    <location>
        <begin position="705"/>
        <end position="715"/>
    </location>
</feature>
<feature type="compositionally biased region" description="Polar residues" evidence="2">
    <location>
        <begin position="535"/>
        <end position="550"/>
    </location>
</feature>
<feature type="compositionally biased region" description="Low complexity" evidence="2">
    <location>
        <begin position="132"/>
        <end position="155"/>
    </location>
</feature>
<feature type="compositionally biased region" description="Polar residues" evidence="2">
    <location>
        <begin position="104"/>
        <end position="117"/>
    </location>
</feature>
<name>A0A1S3HIZ4_LINAN</name>
<accession>A0A1S3HIZ4</accession>
<feature type="region of interest" description="Disordered" evidence="2">
    <location>
        <begin position="1"/>
        <end position="61"/>
    </location>
</feature>
<feature type="compositionally biased region" description="Basic and acidic residues" evidence="2">
    <location>
        <begin position="346"/>
        <end position="358"/>
    </location>
</feature>
<feature type="region of interest" description="Disordered" evidence="2">
    <location>
        <begin position="478"/>
        <end position="555"/>
    </location>
</feature>
<feature type="compositionally biased region" description="Basic and acidic residues" evidence="2">
    <location>
        <begin position="177"/>
        <end position="186"/>
    </location>
</feature>
<evidence type="ECO:0000313" key="4">
    <source>
        <dbReference type="RefSeq" id="XP_013385431.1"/>
    </source>
</evidence>
<feature type="coiled-coil region" evidence="1">
    <location>
        <begin position="796"/>
        <end position="830"/>
    </location>
</feature>
<dbReference type="RefSeq" id="XP_013385431.1">
    <property type="nucleotide sequence ID" value="XM_013529977.1"/>
</dbReference>
<evidence type="ECO:0000313" key="3">
    <source>
        <dbReference type="Proteomes" id="UP000085678"/>
    </source>
</evidence>
<dbReference type="AlphaFoldDB" id="A0A1S3HIZ4"/>
<feature type="compositionally biased region" description="Polar residues" evidence="2">
    <location>
        <begin position="843"/>
        <end position="854"/>
    </location>
</feature>
<keyword evidence="1" id="KW-0175">Coiled coil</keyword>
<sequence length="906" mass="99872">MGGCYSSKGDPHPAEFNMSSHQHNGSKLRYKSYYANGPGGGGGGFGFRPPPSMMHKPQGVVNGGEVVGKKLAIGNGDLSSESPYRVIASGHQQLGKQAGDESDVITQHSQSPNSSLTRAKPGSGAGRGKFGFGFKPPQGKLNDSSKSASSSTHSLNSKEGENSGGSQGSLSALKKTVQHDRTDNRLRYSSKLQKKHQPHQTQSVLEKSRTPNGKPSNMSPTKQRGNGSPGKHGRYNAQLHVAQTMKKSTENVSEPSRPSGIAQFKIPTITAQQPDNRSKATSNSDTDLRKMNTRTFAYRPQQQQTKKEKSGKNEFLMGRKMQYQPLSYHKRENVAGVNPCKDNKIEELLDNNNKEKVKLQSQEGPVCESEAKIERENTEKDSDGMLLPPEEKHKEDDINKDENDEPKSLQHTDCSYTSQVLNDTFTKDVVEDEPDGNILNETFTKVDVKTEEAVACKTNAPNEDICLLLPENFEQQTLAEESKTYSKPIRKDTYDMDSDKADRHHNRLRTNSASRTRKDSDHSAQNSPRPKRQVKSAQNSPRPKQSSATSAPFRAPLARFDSEETNLNSMSCISCSSLASDDLMIDTDLHLDSVSLSQSEGRLSPDRTQGLQECVHGAPNGESTQQGQSAIIVDESSGKQNSRDRLDSESQILDDVFDDDETESSRIARFGGSAGRIPAPKQIRPKSPRTSKNINESGNVGICLTNGTETSIPTRRRSTTLPSQYNLEDDVVLDHSTYTNMLQEMTMMKTMLLQLKRALQDTGEGGQNEINQNLKNGLRQSIGSMPHDDGMSASQLDTLKQENEDLKRQLQHYKQKDAEKDKTIKQLQQKISSSLESVHSKTPVASVSHSSTQTDRLRMSVEKKVRKTSSETSETGAEKGKKVISFTVGKVWESRSIHFQLCDGGS</sequence>
<feature type="compositionally biased region" description="Polar residues" evidence="2">
    <location>
        <begin position="597"/>
        <end position="611"/>
    </location>
</feature>
<reference evidence="4" key="1">
    <citation type="submission" date="2025-08" db="UniProtKB">
        <authorList>
            <consortium name="RefSeq"/>
        </authorList>
    </citation>
    <scope>IDENTIFICATION</scope>
    <source>
        <tissue evidence="4">Gonads</tissue>
    </source>
</reference>
<feature type="region of interest" description="Disordered" evidence="2">
    <location>
        <begin position="74"/>
        <end position="317"/>
    </location>
</feature>
<feature type="compositionally biased region" description="Polar residues" evidence="2">
    <location>
        <begin position="199"/>
        <end position="226"/>
    </location>
</feature>
<feature type="region of interest" description="Disordered" evidence="2">
    <location>
        <begin position="346"/>
        <end position="416"/>
    </location>
</feature>
<evidence type="ECO:0000256" key="2">
    <source>
        <dbReference type="SAM" id="MobiDB-lite"/>
    </source>
</evidence>
<evidence type="ECO:0000256" key="1">
    <source>
        <dbReference type="SAM" id="Coils"/>
    </source>
</evidence>
<gene>
    <name evidence="4" type="primary">LOC106155241</name>
</gene>
<dbReference type="Proteomes" id="UP000085678">
    <property type="component" value="Unplaced"/>
</dbReference>
<protein>
    <submittedName>
        <fullName evidence="4">Uncharacterized protein LOC106155241 isoform X2</fullName>
    </submittedName>
</protein>
<feature type="compositionally biased region" description="Basic and acidic residues" evidence="2">
    <location>
        <begin position="480"/>
        <end position="502"/>
    </location>
</feature>
<feature type="compositionally biased region" description="Basic and acidic residues" evidence="2">
    <location>
        <begin position="369"/>
        <end position="410"/>
    </location>
</feature>